<dbReference type="AlphaFoldDB" id="A0AAD7JPR0"/>
<dbReference type="EMBL" id="JARKIB010000018">
    <property type="protein sequence ID" value="KAJ7769379.1"/>
    <property type="molecule type" value="Genomic_DNA"/>
</dbReference>
<dbReference type="GO" id="GO:0031468">
    <property type="term" value="P:nuclear membrane reassembly"/>
    <property type="evidence" value="ECO:0007669"/>
    <property type="project" value="TreeGrafter"/>
</dbReference>
<dbReference type="InterPro" id="IPR001012">
    <property type="entry name" value="UBX_dom"/>
</dbReference>
<feature type="region of interest" description="Disordered" evidence="1">
    <location>
        <begin position="51"/>
        <end position="74"/>
    </location>
</feature>
<dbReference type="InterPro" id="IPR012989">
    <property type="entry name" value="SEP_domain"/>
</dbReference>
<dbReference type="Pfam" id="PF08059">
    <property type="entry name" value="SEP"/>
    <property type="match status" value="1"/>
</dbReference>
<feature type="compositionally biased region" description="Pro residues" evidence="1">
    <location>
        <begin position="118"/>
        <end position="127"/>
    </location>
</feature>
<dbReference type="InterPro" id="IPR036241">
    <property type="entry name" value="NSFL1C_SEP_dom_sf"/>
</dbReference>
<feature type="compositionally biased region" description="Low complexity" evidence="1">
    <location>
        <begin position="18"/>
        <end position="28"/>
    </location>
</feature>
<name>A0AAD7JPR0_9AGAR</name>
<proteinExistence type="predicted"/>
<feature type="region of interest" description="Disordered" evidence="1">
    <location>
        <begin position="108"/>
        <end position="127"/>
    </location>
</feature>
<organism evidence="3 4">
    <name type="scientific">Mycena metata</name>
    <dbReference type="NCBI Taxonomy" id="1033252"/>
    <lineage>
        <taxon>Eukaryota</taxon>
        <taxon>Fungi</taxon>
        <taxon>Dikarya</taxon>
        <taxon>Basidiomycota</taxon>
        <taxon>Agaricomycotina</taxon>
        <taxon>Agaricomycetes</taxon>
        <taxon>Agaricomycetidae</taxon>
        <taxon>Agaricales</taxon>
        <taxon>Marasmiineae</taxon>
        <taxon>Mycenaceae</taxon>
        <taxon>Mycena</taxon>
    </lineage>
</organism>
<evidence type="ECO:0000256" key="1">
    <source>
        <dbReference type="SAM" id="MobiDB-lite"/>
    </source>
</evidence>
<feature type="compositionally biased region" description="Gly residues" evidence="1">
    <location>
        <begin position="58"/>
        <end position="73"/>
    </location>
</feature>
<dbReference type="Gene3D" id="3.10.20.90">
    <property type="entry name" value="Phosphatidylinositol 3-kinase Catalytic Subunit, Chain A, domain 1"/>
    <property type="match status" value="1"/>
</dbReference>
<evidence type="ECO:0000259" key="2">
    <source>
        <dbReference type="PROSITE" id="PS50033"/>
    </source>
</evidence>
<dbReference type="PROSITE" id="PS50033">
    <property type="entry name" value="UBX"/>
    <property type="match status" value="1"/>
</dbReference>
<feature type="region of interest" description="Disordered" evidence="1">
    <location>
        <begin position="1"/>
        <end position="37"/>
    </location>
</feature>
<protein>
    <submittedName>
        <fullName evidence="3">SEP-domain-containing protein</fullName>
    </submittedName>
</protein>
<dbReference type="InterPro" id="IPR029071">
    <property type="entry name" value="Ubiquitin-like_domsf"/>
</dbReference>
<evidence type="ECO:0000313" key="3">
    <source>
        <dbReference type="EMBL" id="KAJ7769379.1"/>
    </source>
</evidence>
<dbReference type="Pfam" id="PF00789">
    <property type="entry name" value="UBX"/>
    <property type="match status" value="1"/>
</dbReference>
<dbReference type="GO" id="GO:0043161">
    <property type="term" value="P:proteasome-mediated ubiquitin-dependent protein catabolic process"/>
    <property type="evidence" value="ECO:0007669"/>
    <property type="project" value="TreeGrafter"/>
</dbReference>
<feature type="domain" description="UBX" evidence="2">
    <location>
        <begin position="241"/>
        <end position="295"/>
    </location>
</feature>
<dbReference type="GO" id="GO:0005829">
    <property type="term" value="C:cytosol"/>
    <property type="evidence" value="ECO:0007669"/>
    <property type="project" value="TreeGrafter"/>
</dbReference>
<dbReference type="GO" id="GO:0000045">
    <property type="term" value="P:autophagosome assembly"/>
    <property type="evidence" value="ECO:0007669"/>
    <property type="project" value="TreeGrafter"/>
</dbReference>
<sequence length="314" mass="32778">MSNYDSPMNGGGGGRPLGGTPPRILGPPRRSPARRPHRRVALVFCCGRPENGNTARYAGGGERGGASGPGGEGELLQRATETSAYRAALAPSASQSSAFPAAATLGSAEVHSTHIPDPNTPSAPPLPYPGEPQPHLLARPADAEVLRAINEGTAPREIYGIDPDQRVEILVSQRANKDYVKPQRCAVGWGAGRVPLGAAVPGEASVSSSSAQADEFHYEFGGCARRGRRAGGLEAAVAVDESAQIAQIQVRLADGGRLLARLNHTHAVADLRTVIDAHNRAQFQPYTLHTTFPTRELADGIGLGSVLAAWASAF</sequence>
<dbReference type="GO" id="GO:0005634">
    <property type="term" value="C:nucleus"/>
    <property type="evidence" value="ECO:0007669"/>
    <property type="project" value="TreeGrafter"/>
</dbReference>
<dbReference type="PANTHER" id="PTHR23333">
    <property type="entry name" value="UBX DOMAIN CONTAINING PROTEIN"/>
    <property type="match status" value="1"/>
</dbReference>
<dbReference type="GO" id="GO:0043130">
    <property type="term" value="F:ubiquitin binding"/>
    <property type="evidence" value="ECO:0007669"/>
    <property type="project" value="TreeGrafter"/>
</dbReference>
<evidence type="ECO:0000313" key="4">
    <source>
        <dbReference type="Proteomes" id="UP001215598"/>
    </source>
</evidence>
<accession>A0AAD7JPR0</accession>
<comment type="caution">
    <text evidence="3">The sequence shown here is derived from an EMBL/GenBank/DDBJ whole genome shotgun (WGS) entry which is preliminary data.</text>
</comment>
<reference evidence="3" key="1">
    <citation type="submission" date="2023-03" db="EMBL/GenBank/DDBJ databases">
        <title>Massive genome expansion in bonnet fungi (Mycena s.s.) driven by repeated elements and novel gene families across ecological guilds.</title>
        <authorList>
            <consortium name="Lawrence Berkeley National Laboratory"/>
            <person name="Harder C.B."/>
            <person name="Miyauchi S."/>
            <person name="Viragh M."/>
            <person name="Kuo A."/>
            <person name="Thoen E."/>
            <person name="Andreopoulos B."/>
            <person name="Lu D."/>
            <person name="Skrede I."/>
            <person name="Drula E."/>
            <person name="Henrissat B."/>
            <person name="Morin E."/>
            <person name="Kohler A."/>
            <person name="Barry K."/>
            <person name="LaButti K."/>
            <person name="Morin E."/>
            <person name="Salamov A."/>
            <person name="Lipzen A."/>
            <person name="Mereny Z."/>
            <person name="Hegedus B."/>
            <person name="Baldrian P."/>
            <person name="Stursova M."/>
            <person name="Weitz H."/>
            <person name="Taylor A."/>
            <person name="Grigoriev I.V."/>
            <person name="Nagy L.G."/>
            <person name="Martin F."/>
            <person name="Kauserud H."/>
        </authorList>
    </citation>
    <scope>NUCLEOTIDE SEQUENCE</scope>
    <source>
        <strain evidence="3">CBHHK182m</strain>
    </source>
</reference>
<dbReference type="SMART" id="SM00553">
    <property type="entry name" value="SEP"/>
    <property type="match status" value="1"/>
</dbReference>
<dbReference type="GO" id="GO:0007030">
    <property type="term" value="P:Golgi organization"/>
    <property type="evidence" value="ECO:0007669"/>
    <property type="project" value="TreeGrafter"/>
</dbReference>
<dbReference type="Proteomes" id="UP001215598">
    <property type="component" value="Unassembled WGS sequence"/>
</dbReference>
<gene>
    <name evidence="3" type="ORF">B0H16DRAFT_1881929</name>
</gene>
<keyword evidence="4" id="KW-1185">Reference proteome</keyword>
<dbReference type="GO" id="GO:0061025">
    <property type="term" value="P:membrane fusion"/>
    <property type="evidence" value="ECO:0007669"/>
    <property type="project" value="TreeGrafter"/>
</dbReference>
<dbReference type="SUPFAM" id="SSF102848">
    <property type="entry name" value="NSFL1 (p97 ATPase) cofactor p47, SEP domain"/>
    <property type="match status" value="1"/>
</dbReference>
<dbReference type="SUPFAM" id="SSF54236">
    <property type="entry name" value="Ubiquitin-like"/>
    <property type="match status" value="1"/>
</dbReference>
<dbReference type="PANTHER" id="PTHR23333:SF20">
    <property type="entry name" value="NSFL1 COFACTOR P47"/>
    <property type="match status" value="1"/>
</dbReference>